<dbReference type="GO" id="GO:0070682">
    <property type="term" value="P:proteasome regulatory particle assembly"/>
    <property type="evidence" value="ECO:0007669"/>
    <property type="project" value="InterPro"/>
</dbReference>
<reference evidence="2" key="1">
    <citation type="submission" date="2014-03" db="EMBL/GenBank/DDBJ databases">
        <authorList>
            <person name="Casaregola S."/>
        </authorList>
    </citation>
    <scope>NUCLEOTIDE SEQUENCE [LARGE SCALE GENOMIC DNA]</scope>
    <source>
        <strain evidence="2">CLIB 918</strain>
    </source>
</reference>
<dbReference type="PANTHER" id="PTHR40422:SF1">
    <property type="entry name" value="TRANSLATION MACHINERY-ASSOCIATED PROTEIN 17"/>
    <property type="match status" value="1"/>
</dbReference>
<keyword evidence="3" id="KW-1185">Reference proteome</keyword>
<dbReference type="PANTHER" id="PTHR40422">
    <property type="entry name" value="TRANSLATION MACHINERY-ASSOCIATED PROTEIN 17"/>
    <property type="match status" value="1"/>
</dbReference>
<accession>A0A0J9X821</accession>
<comment type="caution">
    <text evidence="2">The sequence shown here is derived from an EMBL/GenBank/DDBJ whole genome shotgun (WGS) entry which is preliminary data.</text>
</comment>
<organism evidence="2 3">
    <name type="scientific">Geotrichum candidum</name>
    <name type="common">Oospora lactis</name>
    <name type="synonym">Dipodascus geotrichum</name>
    <dbReference type="NCBI Taxonomy" id="1173061"/>
    <lineage>
        <taxon>Eukaryota</taxon>
        <taxon>Fungi</taxon>
        <taxon>Dikarya</taxon>
        <taxon>Ascomycota</taxon>
        <taxon>Saccharomycotina</taxon>
        <taxon>Dipodascomycetes</taxon>
        <taxon>Dipodascales</taxon>
        <taxon>Dipodascaceae</taxon>
        <taxon>Geotrichum</taxon>
    </lineage>
</organism>
<name>A0A0J9X821_GEOCN</name>
<feature type="compositionally biased region" description="Polar residues" evidence="1">
    <location>
        <begin position="96"/>
        <end position="130"/>
    </location>
</feature>
<gene>
    <name evidence="2" type="ORF">BN980_GECA05s04322g</name>
</gene>
<dbReference type="Proteomes" id="UP000242525">
    <property type="component" value="Unassembled WGS sequence"/>
</dbReference>
<evidence type="ECO:0000313" key="3">
    <source>
        <dbReference type="Proteomes" id="UP000242525"/>
    </source>
</evidence>
<dbReference type="EMBL" id="CCBN010000005">
    <property type="protein sequence ID" value="CDO53604.1"/>
    <property type="molecule type" value="Genomic_DNA"/>
</dbReference>
<feature type="compositionally biased region" description="Acidic residues" evidence="1">
    <location>
        <begin position="151"/>
        <end position="162"/>
    </location>
</feature>
<dbReference type="InterPro" id="IPR038966">
    <property type="entry name" value="TMA17"/>
</dbReference>
<evidence type="ECO:0000256" key="1">
    <source>
        <dbReference type="SAM" id="MobiDB-lite"/>
    </source>
</evidence>
<dbReference type="AlphaFoldDB" id="A0A0J9X821"/>
<evidence type="ECO:0000313" key="2">
    <source>
        <dbReference type="EMBL" id="CDO53604.1"/>
    </source>
</evidence>
<feature type="region of interest" description="Disordered" evidence="1">
    <location>
        <begin position="96"/>
        <end position="162"/>
    </location>
</feature>
<sequence>MPENQDTSTNTSPLSPEGFTAFQRAIENLPVDTLRSEIERLHNSTFHLRRTNAELAAAAEENSEDSAEYRMYATENEDVIRANTIKISLIQNQLQRVDPNYSESQPTEITTASESRQGTSDTTNATQEASDVSPPIPNGHAMNGTAADVSPDAENDDEGVFL</sequence>
<proteinExistence type="predicted"/>
<protein>
    <submittedName>
        <fullName evidence="2">Uncharacterized protein</fullName>
    </submittedName>
</protein>
<dbReference type="GO" id="GO:0030674">
    <property type="term" value="F:protein-macromolecule adaptor activity"/>
    <property type="evidence" value="ECO:0007669"/>
    <property type="project" value="TreeGrafter"/>
</dbReference>